<comment type="caution">
    <text evidence="4">The sequence shown here is derived from an EMBL/GenBank/DDBJ whole genome shotgun (WGS) entry which is preliminary data.</text>
</comment>
<dbReference type="EMBL" id="VMNK01000016">
    <property type="protein sequence ID" value="TVO52718.1"/>
    <property type="molecule type" value="Genomic_DNA"/>
</dbReference>
<evidence type="ECO:0000256" key="1">
    <source>
        <dbReference type="SAM" id="SignalP"/>
    </source>
</evidence>
<feature type="domain" description="Peptidase M16 N-terminal" evidence="2">
    <location>
        <begin position="36"/>
        <end position="183"/>
    </location>
</feature>
<reference evidence="4 5" key="1">
    <citation type="submission" date="2019-07" db="EMBL/GenBank/DDBJ databases">
        <title>The pathways for chlorine oxyanion respiration interact through the shared metabolite chlorate.</title>
        <authorList>
            <person name="Barnum T.P."/>
            <person name="Cheng Y."/>
            <person name="Hill K.A."/>
            <person name="Lucas L.N."/>
            <person name="Carlson H.K."/>
            <person name="Coates J.D."/>
        </authorList>
    </citation>
    <scope>NUCLEOTIDE SEQUENCE [LARGE SCALE GENOMIC DNA]</scope>
    <source>
        <strain evidence="4 5">SFB-3</strain>
    </source>
</reference>
<dbReference type="InterPro" id="IPR050361">
    <property type="entry name" value="MPP/UQCRC_Complex"/>
</dbReference>
<dbReference type="GO" id="GO:0046872">
    <property type="term" value="F:metal ion binding"/>
    <property type="evidence" value="ECO:0007669"/>
    <property type="project" value="InterPro"/>
</dbReference>
<feature type="chain" id="PRO_5021863649" evidence="1">
    <location>
        <begin position="23"/>
        <end position="446"/>
    </location>
</feature>
<dbReference type="Proteomes" id="UP000319502">
    <property type="component" value="Unassembled WGS sequence"/>
</dbReference>
<feature type="signal peptide" evidence="1">
    <location>
        <begin position="1"/>
        <end position="22"/>
    </location>
</feature>
<dbReference type="Pfam" id="PF00675">
    <property type="entry name" value="Peptidase_M16"/>
    <property type="match status" value="1"/>
</dbReference>
<dbReference type="InterPro" id="IPR007863">
    <property type="entry name" value="Peptidase_M16_C"/>
</dbReference>
<sequence length="446" mass="47298">MRAMTRTLLAACLALSTSAVSAGVDIQQWVASTGARVAFVETHALPIVDIQVDFAAGSAYAPAAKSGLAGLTASLLDAGTRQRDENALADRFADLGARFGAGAETDRASVTLRTLSNATERVAAIDLLAEVIQQPAYPQAVFERERARAIAGLKEAQTQPGYLVERAFGEAVYGDHPYGRTTSEASLNGLTRDDVVAFHRQHYTAAAAHVSIVGDLSRAEAEAIAVRLTEGLAKGGAPAALPAPPLRERAVVRVAHPAAQSHVLIGMPGLTRDDPDYYALVAGNYVLGGGGFVSRLMKEVREKRGYAYSVYSYFEPQRVAGPFRIGLQTRGQQADDAIAVVRDTLQQFIAEGPTQEELDAAKGNIVNGFGLRLDSNAKLLGYVGVIGFYGLPADWLEQYPRAVSELTVEQVRDAFQRRVLPEHLVTVIVGGEGDTTAAASGAAPAR</sequence>
<dbReference type="SUPFAM" id="SSF63411">
    <property type="entry name" value="LuxS/MPP-like metallohydrolase"/>
    <property type="match status" value="2"/>
</dbReference>
<protein>
    <submittedName>
        <fullName evidence="4">Insulinase family protein</fullName>
    </submittedName>
</protein>
<keyword evidence="1" id="KW-0732">Signal</keyword>
<evidence type="ECO:0000259" key="3">
    <source>
        <dbReference type="Pfam" id="PF05193"/>
    </source>
</evidence>
<dbReference type="AlphaFoldDB" id="A0A557QII6"/>
<dbReference type="InterPro" id="IPR011765">
    <property type="entry name" value="Pept_M16_N"/>
</dbReference>
<accession>A0A557QII6</accession>
<proteinExistence type="predicted"/>
<dbReference type="PANTHER" id="PTHR11851:SF224">
    <property type="entry name" value="PROCESSING PROTEASE"/>
    <property type="match status" value="1"/>
</dbReference>
<organism evidence="4 5">
    <name type="scientific">Denitromonas halophila</name>
    <dbReference type="NCBI Taxonomy" id="1629404"/>
    <lineage>
        <taxon>Bacteria</taxon>
        <taxon>Pseudomonadati</taxon>
        <taxon>Pseudomonadota</taxon>
        <taxon>Betaproteobacteria</taxon>
        <taxon>Rhodocyclales</taxon>
        <taxon>Zoogloeaceae</taxon>
        <taxon>Denitromonas</taxon>
    </lineage>
</organism>
<evidence type="ECO:0000313" key="5">
    <source>
        <dbReference type="Proteomes" id="UP000319502"/>
    </source>
</evidence>
<dbReference type="InterPro" id="IPR011249">
    <property type="entry name" value="Metalloenz_LuxS/M16"/>
</dbReference>
<evidence type="ECO:0000313" key="4">
    <source>
        <dbReference type="EMBL" id="TVO52718.1"/>
    </source>
</evidence>
<dbReference type="OrthoDB" id="9811314at2"/>
<evidence type="ECO:0000259" key="2">
    <source>
        <dbReference type="Pfam" id="PF00675"/>
    </source>
</evidence>
<dbReference type="RefSeq" id="WP_144310801.1">
    <property type="nucleotide sequence ID" value="NZ_VMNK01000016.1"/>
</dbReference>
<dbReference type="Gene3D" id="3.30.830.10">
    <property type="entry name" value="Metalloenzyme, LuxS/M16 peptidase-like"/>
    <property type="match status" value="2"/>
</dbReference>
<name>A0A557QII6_9RHOO</name>
<gene>
    <name evidence="4" type="ORF">FHP91_17450</name>
</gene>
<dbReference type="Pfam" id="PF05193">
    <property type="entry name" value="Peptidase_M16_C"/>
    <property type="match status" value="1"/>
</dbReference>
<feature type="domain" description="Peptidase M16 C-terminal" evidence="3">
    <location>
        <begin position="190"/>
        <end position="362"/>
    </location>
</feature>
<dbReference type="PANTHER" id="PTHR11851">
    <property type="entry name" value="METALLOPROTEASE"/>
    <property type="match status" value="1"/>
</dbReference>
<keyword evidence="5" id="KW-1185">Reference proteome</keyword>